<dbReference type="Proteomes" id="UP000250192">
    <property type="component" value="Unassembled WGS sequence"/>
</dbReference>
<organism evidence="4 5">
    <name type="scientific">Schaalia odontolytica</name>
    <dbReference type="NCBI Taxonomy" id="1660"/>
    <lineage>
        <taxon>Bacteria</taxon>
        <taxon>Bacillati</taxon>
        <taxon>Actinomycetota</taxon>
        <taxon>Actinomycetes</taxon>
        <taxon>Actinomycetales</taxon>
        <taxon>Actinomycetaceae</taxon>
        <taxon>Schaalia</taxon>
    </lineage>
</organism>
<dbReference type="EMBL" id="UAPR01000001">
    <property type="protein sequence ID" value="SPT54791.1"/>
    <property type="molecule type" value="Genomic_DNA"/>
</dbReference>
<dbReference type="PROSITE" id="PS51257">
    <property type="entry name" value="PROKAR_LIPOPROTEIN"/>
    <property type="match status" value="1"/>
</dbReference>
<feature type="region of interest" description="Disordered" evidence="1">
    <location>
        <begin position="22"/>
        <end position="72"/>
    </location>
</feature>
<sequence length="217" mass="22588">MSQRRVRTRVASTAACLALLGACAPGGTTDSPPSATSSPSASHSPTASTSASATAQTTPTSEPGLDETRPINADNWMSSVEGLAPVRSDDPAKALALTGIRAASHEGFTRVVLEFAGEGTPGVWRATWTDEAFEQGRGLPIQVEGGAVLELIINGTPMTGSENRYPGGTHTRVGDLDVVSDGTFEDNTHVIIGAPTARQFQIGFLSDPVRMVVDIRD</sequence>
<accession>A0A2X0VLY7</accession>
<keyword evidence="5" id="KW-1185">Reference proteome</keyword>
<name>A0A2X0VLY7_9ACTO</name>
<evidence type="ECO:0000256" key="2">
    <source>
        <dbReference type="SAM" id="SignalP"/>
    </source>
</evidence>
<dbReference type="RefSeq" id="WP_245907621.1">
    <property type="nucleotide sequence ID" value="NZ_CBDERX010000019.1"/>
</dbReference>
<protein>
    <recommendedName>
        <fullName evidence="3">AMIN-like domain-containing protein</fullName>
    </recommendedName>
</protein>
<gene>
    <name evidence="4" type="ORF">NCTC9935_00336</name>
</gene>
<dbReference type="InterPro" id="IPR056303">
    <property type="entry name" value="AMIN-like"/>
</dbReference>
<reference evidence="4 5" key="1">
    <citation type="submission" date="2018-06" db="EMBL/GenBank/DDBJ databases">
        <authorList>
            <consortium name="Pathogen Informatics"/>
            <person name="Doyle S."/>
        </authorList>
    </citation>
    <scope>NUCLEOTIDE SEQUENCE [LARGE SCALE GENOMIC DNA]</scope>
    <source>
        <strain evidence="4 5">NCTC9935</strain>
    </source>
</reference>
<feature type="compositionally biased region" description="Low complexity" evidence="1">
    <location>
        <begin position="22"/>
        <end position="63"/>
    </location>
</feature>
<feature type="domain" description="AMIN-like" evidence="3">
    <location>
        <begin position="96"/>
        <end position="216"/>
    </location>
</feature>
<evidence type="ECO:0000256" key="1">
    <source>
        <dbReference type="SAM" id="MobiDB-lite"/>
    </source>
</evidence>
<proteinExistence type="predicted"/>
<evidence type="ECO:0000259" key="3">
    <source>
        <dbReference type="Pfam" id="PF24837"/>
    </source>
</evidence>
<feature type="chain" id="PRO_5039691382" description="AMIN-like domain-containing protein" evidence="2">
    <location>
        <begin position="25"/>
        <end position="217"/>
    </location>
</feature>
<feature type="signal peptide" evidence="2">
    <location>
        <begin position="1"/>
        <end position="24"/>
    </location>
</feature>
<dbReference type="AlphaFoldDB" id="A0A2X0VLY7"/>
<evidence type="ECO:0000313" key="5">
    <source>
        <dbReference type="Proteomes" id="UP000250192"/>
    </source>
</evidence>
<dbReference type="Pfam" id="PF24837">
    <property type="entry name" value="AMIN-like"/>
    <property type="match status" value="1"/>
</dbReference>
<keyword evidence="2" id="KW-0732">Signal</keyword>
<dbReference type="GeneID" id="93757427"/>
<dbReference type="STRING" id="1660.APY09_06300"/>
<evidence type="ECO:0000313" key="4">
    <source>
        <dbReference type="EMBL" id="SPT54791.1"/>
    </source>
</evidence>